<feature type="transmembrane region" description="Helical" evidence="1">
    <location>
        <begin position="67"/>
        <end position="83"/>
    </location>
</feature>
<keyword evidence="1" id="KW-0472">Membrane</keyword>
<dbReference type="AlphaFoldDB" id="A0A8T2Q8A0"/>
<reference evidence="2" key="1">
    <citation type="submission" date="2021-08" db="EMBL/GenBank/DDBJ databases">
        <title>WGS assembly of Ceratopteris richardii.</title>
        <authorList>
            <person name="Marchant D.B."/>
            <person name="Chen G."/>
            <person name="Jenkins J."/>
            <person name="Shu S."/>
            <person name="Leebens-Mack J."/>
            <person name="Grimwood J."/>
            <person name="Schmutz J."/>
            <person name="Soltis P."/>
            <person name="Soltis D."/>
            <person name="Chen Z.-H."/>
        </authorList>
    </citation>
    <scope>NUCLEOTIDE SEQUENCE</scope>
    <source>
        <strain evidence="2">Whitten #5841</strain>
        <tissue evidence="2">Leaf</tissue>
    </source>
</reference>
<comment type="caution">
    <text evidence="2">The sequence shown here is derived from an EMBL/GenBank/DDBJ whole genome shotgun (WGS) entry which is preliminary data.</text>
</comment>
<keyword evidence="1" id="KW-1133">Transmembrane helix</keyword>
<evidence type="ECO:0000313" key="2">
    <source>
        <dbReference type="EMBL" id="KAH7279969.1"/>
    </source>
</evidence>
<dbReference type="EMBL" id="CM035442">
    <property type="protein sequence ID" value="KAH7279970.1"/>
    <property type="molecule type" value="Genomic_DNA"/>
</dbReference>
<name>A0A8T2Q8A0_CERRI</name>
<gene>
    <name evidence="2" type="ORF">KP509_37G045500</name>
</gene>
<organism evidence="2 3">
    <name type="scientific">Ceratopteris richardii</name>
    <name type="common">Triangle waterfern</name>
    <dbReference type="NCBI Taxonomy" id="49495"/>
    <lineage>
        <taxon>Eukaryota</taxon>
        <taxon>Viridiplantae</taxon>
        <taxon>Streptophyta</taxon>
        <taxon>Embryophyta</taxon>
        <taxon>Tracheophyta</taxon>
        <taxon>Polypodiopsida</taxon>
        <taxon>Polypodiidae</taxon>
        <taxon>Polypodiales</taxon>
        <taxon>Pteridineae</taxon>
        <taxon>Pteridaceae</taxon>
        <taxon>Parkerioideae</taxon>
        <taxon>Ceratopteris</taxon>
    </lineage>
</organism>
<sequence>MCRNCRWWSRSKWCVCRRRIWSLQSDTCCPTILTTTSGTAASTRRSLSVNPIPASLSETSSRGHPQSMLMCLFCTLFMISVYFTQMCVLLRHICLYSTNLWCITFLHGNKI</sequence>
<protein>
    <submittedName>
        <fullName evidence="2">Uncharacterized protein</fullName>
    </submittedName>
</protein>
<dbReference type="Proteomes" id="UP000825935">
    <property type="component" value="Chromosome 37"/>
</dbReference>
<accession>A0A8T2Q8A0</accession>
<evidence type="ECO:0000313" key="3">
    <source>
        <dbReference type="Proteomes" id="UP000825935"/>
    </source>
</evidence>
<keyword evidence="3" id="KW-1185">Reference proteome</keyword>
<evidence type="ECO:0000256" key="1">
    <source>
        <dbReference type="SAM" id="Phobius"/>
    </source>
</evidence>
<proteinExistence type="predicted"/>
<dbReference type="EMBL" id="CM035442">
    <property type="protein sequence ID" value="KAH7279969.1"/>
    <property type="molecule type" value="Genomic_DNA"/>
</dbReference>
<keyword evidence="1" id="KW-0812">Transmembrane</keyword>